<accession>A0A0B2VUC8</accession>
<reference evidence="2 4" key="1">
    <citation type="submission" date="2014-11" db="EMBL/GenBank/DDBJ databases">
        <title>Genetic blueprint of the zoonotic pathogen Toxocara canis.</title>
        <authorList>
            <person name="Zhu X.-Q."/>
            <person name="Korhonen P.K."/>
            <person name="Cai H."/>
            <person name="Young N.D."/>
            <person name="Nejsum P."/>
            <person name="von Samson-Himmelstjerna G."/>
            <person name="Boag P.R."/>
            <person name="Tan P."/>
            <person name="Li Q."/>
            <person name="Min J."/>
            <person name="Yang Y."/>
            <person name="Wang X."/>
            <person name="Fang X."/>
            <person name="Hall R.S."/>
            <person name="Hofmann A."/>
            <person name="Sternberg P.W."/>
            <person name="Jex A.R."/>
            <person name="Gasser R.B."/>
        </authorList>
    </citation>
    <scope>NUCLEOTIDE SEQUENCE [LARGE SCALE GENOMIC DNA]</scope>
    <source>
        <strain evidence="2">PN_DK_2014</strain>
    </source>
</reference>
<organism evidence="2 4">
    <name type="scientific">Toxocara canis</name>
    <name type="common">Canine roundworm</name>
    <dbReference type="NCBI Taxonomy" id="6265"/>
    <lineage>
        <taxon>Eukaryota</taxon>
        <taxon>Metazoa</taxon>
        <taxon>Ecdysozoa</taxon>
        <taxon>Nematoda</taxon>
        <taxon>Chromadorea</taxon>
        <taxon>Rhabditida</taxon>
        <taxon>Spirurina</taxon>
        <taxon>Ascaridomorpha</taxon>
        <taxon>Ascaridoidea</taxon>
        <taxon>Toxocaridae</taxon>
        <taxon>Toxocara</taxon>
    </lineage>
</organism>
<dbReference type="AlphaFoldDB" id="A0A0B2VUC8"/>
<dbReference type="EMBL" id="JPKZ01000478">
    <property type="protein sequence ID" value="KHN87146.1"/>
    <property type="molecule type" value="Genomic_DNA"/>
</dbReference>
<reference evidence="3" key="2">
    <citation type="submission" date="2018-11" db="EMBL/GenBank/DDBJ databases">
        <authorList>
            <consortium name="Pathogen Informatics"/>
        </authorList>
    </citation>
    <scope>NUCLEOTIDE SEQUENCE [LARGE SCALE GENOMIC DNA]</scope>
</reference>
<evidence type="ECO:0000313" key="4">
    <source>
        <dbReference type="Proteomes" id="UP000031036"/>
    </source>
</evidence>
<proteinExistence type="predicted"/>
<dbReference type="EMBL" id="UYWY01019663">
    <property type="protein sequence ID" value="VDM38667.1"/>
    <property type="molecule type" value="Genomic_DNA"/>
</dbReference>
<dbReference type="Proteomes" id="UP000031036">
    <property type="component" value="Unassembled WGS sequence"/>
</dbReference>
<gene>
    <name evidence="2" type="ORF">Tcan_12914</name>
    <name evidence="3" type="ORF">TCNE_LOCUS7346</name>
</gene>
<evidence type="ECO:0000313" key="3">
    <source>
        <dbReference type="EMBL" id="VDM38667.1"/>
    </source>
</evidence>
<evidence type="ECO:0000313" key="2">
    <source>
        <dbReference type="EMBL" id="KHN87146.1"/>
    </source>
</evidence>
<keyword evidence="4" id="KW-1185">Reference proteome</keyword>
<protein>
    <submittedName>
        <fullName evidence="2">Uncharacterized protein</fullName>
    </submittedName>
</protein>
<sequence length="74" mass="8151">MCNQHITVQQSKGIYHNFDMNAAGARSNPAALRPHDNYGGRPESPFRLPKAVTGLRRHGDGVVRPARQSAVLRC</sequence>
<name>A0A0B2VUC8_TOXCA</name>
<feature type="region of interest" description="Disordered" evidence="1">
    <location>
        <begin position="26"/>
        <end position="45"/>
    </location>
</feature>
<evidence type="ECO:0000256" key="1">
    <source>
        <dbReference type="SAM" id="MobiDB-lite"/>
    </source>
</evidence>